<dbReference type="SUPFAM" id="SSF51679">
    <property type="entry name" value="Bacterial luciferase-like"/>
    <property type="match status" value="1"/>
</dbReference>
<dbReference type="PANTHER" id="PTHR30137">
    <property type="entry name" value="LUCIFERASE-LIKE MONOOXYGENASE"/>
    <property type="match status" value="1"/>
</dbReference>
<accession>A0ABX5KTZ9</accession>
<comment type="caution">
    <text evidence="2">The sequence shown here is derived from an EMBL/GenBank/DDBJ whole genome shotgun (WGS) entry which is preliminary data.</text>
</comment>
<sequence>MKLRLGTLCLFENPTGEDGRALIRQFVLAREADRMGYDDVWLVERHGDASRPSGAITTLLGHLSGVTSKARVGAVLLPEGRHGLQLAEDLATVELLSRGRLALAVDAQDVASADAVLDSLDWLRARLDGGHHDNDLIPRPSGERPLAWALTADVHVARSIAARGFGLCLPPDLPLDAVSALLSHYRDAVPENGDGARPMPLLVRYACPAETHDEALAIATLYLNARVGVEHAGGVLAHSLVGNHAEVAAQIRGLGAELGLYGILIIPMSAHFDTAKHILADMVDEVRPLLDD</sequence>
<dbReference type="InterPro" id="IPR050766">
    <property type="entry name" value="Bact_Lucif_Oxidored"/>
</dbReference>
<dbReference type="Gene3D" id="3.20.20.30">
    <property type="entry name" value="Luciferase-like domain"/>
    <property type="match status" value="1"/>
</dbReference>
<organism evidence="2 3">
    <name type="scientific">Paraburkholderia unamae</name>
    <dbReference type="NCBI Taxonomy" id="219649"/>
    <lineage>
        <taxon>Bacteria</taxon>
        <taxon>Pseudomonadati</taxon>
        <taxon>Pseudomonadota</taxon>
        <taxon>Betaproteobacteria</taxon>
        <taxon>Burkholderiales</taxon>
        <taxon>Burkholderiaceae</taxon>
        <taxon>Paraburkholderia</taxon>
    </lineage>
</organism>
<reference evidence="2 3" key="1">
    <citation type="submission" date="2018-05" db="EMBL/GenBank/DDBJ databases">
        <title>Genomic Encyclopedia of Type Strains, Phase IV (KMG-V): Genome sequencing to study the core and pangenomes of soil and plant-associated prokaryotes.</title>
        <authorList>
            <person name="Whitman W."/>
        </authorList>
    </citation>
    <scope>NUCLEOTIDE SEQUENCE [LARGE SCALE GENOMIC DNA]</scope>
    <source>
        <strain evidence="2 3">SCZa-39</strain>
    </source>
</reference>
<dbReference type="EMBL" id="QEOB01000003">
    <property type="protein sequence ID" value="PVX85456.1"/>
    <property type="molecule type" value="Genomic_DNA"/>
</dbReference>
<dbReference type="PANTHER" id="PTHR30137:SF6">
    <property type="entry name" value="LUCIFERASE-LIKE MONOOXYGENASE"/>
    <property type="match status" value="1"/>
</dbReference>
<protein>
    <submittedName>
        <fullName evidence="2">Alkanesulfonate monooxygenase SsuD/methylene tetrahydromethanopterin reductase-like flavin-dependent oxidoreductase (Luciferase family)</fullName>
    </submittedName>
</protein>
<evidence type="ECO:0000259" key="1">
    <source>
        <dbReference type="Pfam" id="PF00296"/>
    </source>
</evidence>
<keyword evidence="3" id="KW-1185">Reference proteome</keyword>
<evidence type="ECO:0000313" key="3">
    <source>
        <dbReference type="Proteomes" id="UP000245712"/>
    </source>
</evidence>
<feature type="domain" description="Luciferase-like" evidence="1">
    <location>
        <begin position="4"/>
        <end position="222"/>
    </location>
</feature>
<dbReference type="Pfam" id="PF00296">
    <property type="entry name" value="Bac_luciferase"/>
    <property type="match status" value="1"/>
</dbReference>
<proteinExistence type="predicted"/>
<dbReference type="InterPro" id="IPR036661">
    <property type="entry name" value="Luciferase-like_sf"/>
</dbReference>
<dbReference type="RefSeq" id="WP_116610100.1">
    <property type="nucleotide sequence ID" value="NZ_QEOB01000003.1"/>
</dbReference>
<dbReference type="InterPro" id="IPR011251">
    <property type="entry name" value="Luciferase-like_dom"/>
</dbReference>
<evidence type="ECO:0000313" key="2">
    <source>
        <dbReference type="EMBL" id="PVX85456.1"/>
    </source>
</evidence>
<name>A0ABX5KTZ9_9BURK</name>
<dbReference type="Proteomes" id="UP000245712">
    <property type="component" value="Unassembled WGS sequence"/>
</dbReference>
<gene>
    <name evidence="2" type="ORF">C7402_10324</name>
</gene>